<keyword evidence="2" id="KW-0378">Hydrolase</keyword>
<dbReference type="Proteomes" id="UP001161325">
    <property type="component" value="Unassembled WGS sequence"/>
</dbReference>
<gene>
    <name evidence="2" type="ORF">rosag_50390</name>
</gene>
<dbReference type="InterPro" id="IPR001296">
    <property type="entry name" value="Glyco_trans_1"/>
</dbReference>
<feature type="domain" description="Glycosyl transferase family 1" evidence="1">
    <location>
        <begin position="185"/>
        <end position="330"/>
    </location>
</feature>
<dbReference type="SUPFAM" id="SSF53756">
    <property type="entry name" value="UDP-Glycosyltransferase/glycogen phosphorylase"/>
    <property type="match status" value="1"/>
</dbReference>
<dbReference type="AlphaFoldDB" id="A0AA37V957"/>
<protein>
    <submittedName>
        <fullName evidence="2">Glycoside hydrolase</fullName>
    </submittedName>
</protein>
<proteinExistence type="predicted"/>
<dbReference type="GO" id="GO:0016757">
    <property type="term" value="F:glycosyltransferase activity"/>
    <property type="evidence" value="ECO:0007669"/>
    <property type="project" value="InterPro"/>
</dbReference>
<dbReference type="PANTHER" id="PTHR12526">
    <property type="entry name" value="GLYCOSYLTRANSFERASE"/>
    <property type="match status" value="1"/>
</dbReference>
<sequence>MRALFHHPHEDWTGSARAFALAARGLAASGWQVLFACCPDTEPHRRAVAMGLPVHPLERGDGLMAGSSALARALREQFVEVVFVHGERAHLAAAGAAWRAERGVIVRRFAAREPVAFGRAVRATLRTAPTKVLCTWPEQAAAIPKDLGVIGVVTSDLGVELPAAPDGTARVRREGPLRRLVCMHTRGHRARSAMVLRAVAMLAPRHPELRVAFVGPGSDDEELRMHAAALGVNRIVAHLGDAGEPAELFADADLGWVIADGDDGAFGVLDALAAGVPVLVDRGSDAARYVPDAIGGVHLEPGDVSGAAAVVAQLLAHDADRLAMGGAGRARVARAYTQTSMLDGFSRAADAARERHRPRAWGARHPSERG</sequence>
<organism evidence="2 3">
    <name type="scientific">Roseisolibacter agri</name>
    <dbReference type="NCBI Taxonomy" id="2014610"/>
    <lineage>
        <taxon>Bacteria</taxon>
        <taxon>Pseudomonadati</taxon>
        <taxon>Gemmatimonadota</taxon>
        <taxon>Gemmatimonadia</taxon>
        <taxon>Gemmatimonadales</taxon>
        <taxon>Gemmatimonadaceae</taxon>
        <taxon>Roseisolibacter</taxon>
    </lineage>
</organism>
<reference evidence="2" key="1">
    <citation type="submission" date="2022-08" db="EMBL/GenBank/DDBJ databases">
        <title>Draft genome sequencing of Roseisolibacter agri AW1220.</title>
        <authorList>
            <person name="Tobiishi Y."/>
            <person name="Tonouchi A."/>
        </authorList>
    </citation>
    <scope>NUCLEOTIDE SEQUENCE</scope>
    <source>
        <strain evidence="2">AW1220</strain>
    </source>
</reference>
<dbReference type="RefSeq" id="WP_284352923.1">
    <property type="nucleotide sequence ID" value="NZ_BRXS01000011.1"/>
</dbReference>
<evidence type="ECO:0000313" key="2">
    <source>
        <dbReference type="EMBL" id="GLC28526.1"/>
    </source>
</evidence>
<accession>A0AA37V957</accession>
<dbReference type="GO" id="GO:0016787">
    <property type="term" value="F:hydrolase activity"/>
    <property type="evidence" value="ECO:0007669"/>
    <property type="project" value="UniProtKB-KW"/>
</dbReference>
<evidence type="ECO:0000313" key="3">
    <source>
        <dbReference type="Proteomes" id="UP001161325"/>
    </source>
</evidence>
<dbReference type="Gene3D" id="3.40.50.2000">
    <property type="entry name" value="Glycogen Phosphorylase B"/>
    <property type="match status" value="2"/>
</dbReference>
<dbReference type="Pfam" id="PF00534">
    <property type="entry name" value="Glycos_transf_1"/>
    <property type="match status" value="1"/>
</dbReference>
<evidence type="ECO:0000259" key="1">
    <source>
        <dbReference type="Pfam" id="PF00534"/>
    </source>
</evidence>
<dbReference type="EMBL" id="BRXS01000011">
    <property type="protein sequence ID" value="GLC28526.1"/>
    <property type="molecule type" value="Genomic_DNA"/>
</dbReference>
<comment type="caution">
    <text evidence="2">The sequence shown here is derived from an EMBL/GenBank/DDBJ whole genome shotgun (WGS) entry which is preliminary data.</text>
</comment>
<name>A0AA37V957_9BACT</name>
<keyword evidence="3" id="KW-1185">Reference proteome</keyword>